<gene>
    <name evidence="2" type="ORF">C2H86_28430</name>
</gene>
<sequence length="241" mass="27647">MNDIDSPDFSKARGLLIGFSSIALVLWFYGIDLTTIKFLGLEITPKRNASHSWGLMAAVNLYLVFRFYQRIPDNTRRFDERMDKIYDAALGWVALILYRLELKREGRRLLSETYPDEKFEKIETLSLEWTVTCHDKLAEDESRSGPEDHTPSIHELTREYRTSVVVTGFFMGHNEPNLDMCTRYAHLTKTMPAIITWGCKAFAVVRGMCVTPWFTDNWLPLALGGFAVAIALLRWATINAV</sequence>
<dbReference type="Proteomes" id="UP000464480">
    <property type="component" value="Chromosome"/>
</dbReference>
<proteinExistence type="predicted"/>
<dbReference type="AlphaFoldDB" id="A0A6I7ERJ8"/>
<keyword evidence="1" id="KW-0812">Transmembrane</keyword>
<feature type="transmembrane region" description="Helical" evidence="1">
    <location>
        <begin position="12"/>
        <end position="31"/>
    </location>
</feature>
<evidence type="ECO:0000313" key="3">
    <source>
        <dbReference type="Proteomes" id="UP000464480"/>
    </source>
</evidence>
<name>A0A6I7ERJ8_PSEPU</name>
<dbReference type="RefSeq" id="WP_159411475.1">
    <property type="nucleotide sequence ID" value="NZ_CP026115.2"/>
</dbReference>
<protein>
    <submittedName>
        <fullName evidence="2">Uncharacterized protein</fullName>
    </submittedName>
</protein>
<reference evidence="2 3" key="1">
    <citation type="submission" date="2020-02" db="EMBL/GenBank/DDBJ databases">
        <title>Pseudomonas Putida W5 Complete Genome Assembly.</title>
        <authorList>
            <person name="Yuan Z.-C."/>
            <person name="Shaw G.A."/>
            <person name="Cusano A.D."/>
            <person name="Caddey B.J."/>
            <person name="Weselowski B.J."/>
        </authorList>
    </citation>
    <scope>NUCLEOTIDE SEQUENCE [LARGE SCALE GENOMIC DNA]</scope>
    <source>
        <strain evidence="2 3">W5</strain>
    </source>
</reference>
<keyword evidence="1" id="KW-0472">Membrane</keyword>
<keyword evidence="1" id="KW-1133">Transmembrane helix</keyword>
<organism evidence="2 3">
    <name type="scientific">Pseudomonas putida</name>
    <name type="common">Arthrobacter siderocapsulatus</name>
    <dbReference type="NCBI Taxonomy" id="303"/>
    <lineage>
        <taxon>Bacteria</taxon>
        <taxon>Pseudomonadati</taxon>
        <taxon>Pseudomonadota</taxon>
        <taxon>Gammaproteobacteria</taxon>
        <taxon>Pseudomonadales</taxon>
        <taxon>Pseudomonadaceae</taxon>
        <taxon>Pseudomonas</taxon>
    </lineage>
</organism>
<evidence type="ECO:0000256" key="1">
    <source>
        <dbReference type="SAM" id="Phobius"/>
    </source>
</evidence>
<feature type="transmembrane region" description="Helical" evidence="1">
    <location>
        <begin position="218"/>
        <end position="238"/>
    </location>
</feature>
<dbReference type="EMBL" id="CP026115">
    <property type="protein sequence ID" value="QHW08376.1"/>
    <property type="molecule type" value="Genomic_DNA"/>
</dbReference>
<feature type="transmembrane region" description="Helical" evidence="1">
    <location>
        <begin position="51"/>
        <end position="68"/>
    </location>
</feature>
<accession>A0A6I7ERJ8</accession>
<evidence type="ECO:0000313" key="2">
    <source>
        <dbReference type="EMBL" id="QHW08376.1"/>
    </source>
</evidence>